<reference evidence="9" key="1">
    <citation type="submission" date="2016-06" db="UniProtKB">
        <authorList>
            <consortium name="WormBaseParasite"/>
        </authorList>
    </citation>
    <scope>IDENTIFICATION</scope>
</reference>
<dbReference type="PROSITE" id="PS50059">
    <property type="entry name" value="FKBP_PPIASE"/>
    <property type="match status" value="1"/>
</dbReference>
<evidence type="ECO:0000313" key="8">
    <source>
        <dbReference type="Proteomes" id="UP000270296"/>
    </source>
</evidence>
<sequence>MVELFYTLCPALKWLKDGTIFESSRQRDKPYTFVLGTVQAVKGWNKGLLGMCEGEIRKLVIPSSMGYGPKGVAPLIPGNATLYWEVELLKIEREPEL</sequence>
<dbReference type="FunFam" id="3.10.50.40:FF:000006">
    <property type="entry name" value="Peptidyl-prolyl cis-trans isomerase"/>
    <property type="match status" value="1"/>
</dbReference>
<evidence type="ECO:0000259" key="6">
    <source>
        <dbReference type="PROSITE" id="PS50059"/>
    </source>
</evidence>
<evidence type="ECO:0000256" key="4">
    <source>
        <dbReference type="ARBA" id="ARBA00023235"/>
    </source>
</evidence>
<dbReference type="SUPFAM" id="SSF54534">
    <property type="entry name" value="FKBP-like"/>
    <property type="match status" value="1"/>
</dbReference>
<keyword evidence="3 5" id="KW-0697">Rotamase</keyword>
<reference evidence="7 8" key="2">
    <citation type="submission" date="2018-11" db="EMBL/GenBank/DDBJ databases">
        <authorList>
            <consortium name="Pathogen Informatics"/>
        </authorList>
    </citation>
    <scope>NUCLEOTIDE SEQUENCE [LARGE SCALE GENOMIC DNA]</scope>
</reference>
<dbReference type="EC" id="5.2.1.8" evidence="2 5"/>
<gene>
    <name evidence="7" type="ORF">SBAD_LOCUS6074</name>
</gene>
<dbReference type="WBParaSite" id="SBAD_0000631001-mRNA-1">
    <property type="protein sequence ID" value="SBAD_0000631001-mRNA-1"/>
    <property type="gene ID" value="SBAD_0000631001"/>
</dbReference>
<dbReference type="Proteomes" id="UP000270296">
    <property type="component" value="Unassembled WGS sequence"/>
</dbReference>
<keyword evidence="4 5" id="KW-0413">Isomerase</keyword>
<evidence type="ECO:0000256" key="3">
    <source>
        <dbReference type="ARBA" id="ARBA00023110"/>
    </source>
</evidence>
<dbReference type="PANTHER" id="PTHR45779">
    <property type="entry name" value="PEPTIDYLPROLYL ISOMERASE"/>
    <property type="match status" value="1"/>
</dbReference>
<dbReference type="PANTHER" id="PTHR45779:SF3">
    <property type="entry name" value="PEPTIDYL-PROLYL CIS-TRANS ISOMERASE FKBP2"/>
    <property type="match status" value="1"/>
</dbReference>
<dbReference type="GO" id="GO:0003755">
    <property type="term" value="F:peptidyl-prolyl cis-trans isomerase activity"/>
    <property type="evidence" value="ECO:0007669"/>
    <property type="project" value="UniProtKB-KW"/>
</dbReference>
<evidence type="ECO:0000313" key="7">
    <source>
        <dbReference type="EMBL" id="VDP09145.1"/>
    </source>
</evidence>
<name>A0A183IR27_9BILA</name>
<keyword evidence="8" id="KW-1185">Reference proteome</keyword>
<evidence type="ECO:0000313" key="9">
    <source>
        <dbReference type="WBParaSite" id="SBAD_0000631001-mRNA-1"/>
    </source>
</evidence>
<dbReference type="GO" id="GO:0005783">
    <property type="term" value="C:endoplasmic reticulum"/>
    <property type="evidence" value="ECO:0007669"/>
    <property type="project" value="TreeGrafter"/>
</dbReference>
<accession>A0A183IR27</accession>
<dbReference type="AlphaFoldDB" id="A0A183IR27"/>
<proteinExistence type="predicted"/>
<evidence type="ECO:0000256" key="2">
    <source>
        <dbReference type="ARBA" id="ARBA00013194"/>
    </source>
</evidence>
<protein>
    <recommendedName>
        <fullName evidence="2 5">peptidylprolyl isomerase</fullName>
        <ecNumber evidence="2 5">5.2.1.8</ecNumber>
    </recommendedName>
</protein>
<dbReference type="InterPro" id="IPR044609">
    <property type="entry name" value="FKBP2/11"/>
</dbReference>
<organism evidence="9">
    <name type="scientific">Soboliphyme baturini</name>
    <dbReference type="NCBI Taxonomy" id="241478"/>
    <lineage>
        <taxon>Eukaryota</taxon>
        <taxon>Metazoa</taxon>
        <taxon>Ecdysozoa</taxon>
        <taxon>Nematoda</taxon>
        <taxon>Enoplea</taxon>
        <taxon>Dorylaimia</taxon>
        <taxon>Dioctophymatida</taxon>
        <taxon>Dioctophymatoidea</taxon>
        <taxon>Soboliphymatidae</taxon>
        <taxon>Soboliphyme</taxon>
    </lineage>
</organism>
<dbReference type="EMBL" id="UZAM01009472">
    <property type="protein sequence ID" value="VDP09145.1"/>
    <property type="molecule type" value="Genomic_DNA"/>
</dbReference>
<dbReference type="InterPro" id="IPR001179">
    <property type="entry name" value="PPIase_FKBP_dom"/>
</dbReference>
<feature type="domain" description="PPIase FKBP-type" evidence="6">
    <location>
        <begin position="15"/>
        <end position="92"/>
    </location>
</feature>
<comment type="catalytic activity">
    <reaction evidence="1 5">
        <text>[protein]-peptidylproline (omega=180) = [protein]-peptidylproline (omega=0)</text>
        <dbReference type="Rhea" id="RHEA:16237"/>
        <dbReference type="Rhea" id="RHEA-COMP:10747"/>
        <dbReference type="Rhea" id="RHEA-COMP:10748"/>
        <dbReference type="ChEBI" id="CHEBI:83833"/>
        <dbReference type="ChEBI" id="CHEBI:83834"/>
        <dbReference type="EC" id="5.2.1.8"/>
    </reaction>
</comment>
<dbReference type="Gene3D" id="3.10.50.40">
    <property type="match status" value="1"/>
</dbReference>
<dbReference type="Pfam" id="PF00254">
    <property type="entry name" value="FKBP_C"/>
    <property type="match status" value="1"/>
</dbReference>
<dbReference type="OrthoDB" id="77911at2759"/>
<evidence type="ECO:0000256" key="1">
    <source>
        <dbReference type="ARBA" id="ARBA00000971"/>
    </source>
</evidence>
<evidence type="ECO:0000256" key="5">
    <source>
        <dbReference type="PROSITE-ProRule" id="PRU00277"/>
    </source>
</evidence>
<dbReference type="InterPro" id="IPR046357">
    <property type="entry name" value="PPIase_dom_sf"/>
</dbReference>